<sequence length="499" mass="51020">MVKGTSGYSYGLGLACFALVVAMAGATQFKVGGGNGWSVPAANAESYNDWAEKMRFQIGDTLVFVYPKDKDSVLVVEPADYNACNTSSFDQKFADGNTVFTLDRAGAFFFISGVDANCRAGEKLIVMPQRHRHRHRAVSAPGFVDRAAADVACTRQPAAVVPVTSARFTAVSQLVGRRCSDDAAARVVASLHSDASVACAIRVVPAGAAIGERAERAGGEEPERHVVAAARRERRRARCGGGIGPRRRHHWLRHARTLKSDHAISAKASIDRSKIRLLCSLCMAAMASSCSVLVVACSFVVLHVVAMAGATQYKVGGDGGWGVPGAGDEPYNTWAEKTSFQVGDQLLFVYPKDKDSVLVVEPADYNACNTASYDSKFADGNTAVTLDRAGAFFFISGVDANCRAGEKLIVMVANATGSSASPPSSSSSPSSPSGGGGGGGAPAGQAPPGAPATPAGTNSSPANGGAAGGGAKSGAGLTVAASGLAGSLIAAIACVAIAI</sequence>
<dbReference type="eggNOG" id="ENOG502RZQI">
    <property type="taxonomic scope" value="Eukaryota"/>
</dbReference>
<dbReference type="AlphaFoldDB" id="A0A0D9YMN9"/>
<evidence type="ECO:0000313" key="14">
    <source>
        <dbReference type="Proteomes" id="UP000026961"/>
    </source>
</evidence>
<dbReference type="InterPro" id="IPR008972">
    <property type="entry name" value="Cupredoxin"/>
</dbReference>
<comment type="similarity">
    <text evidence="9">Belongs to the early nodulin-like (ENODL) family.</text>
</comment>
<dbReference type="PANTHER" id="PTHR33021:SF59">
    <property type="entry name" value="OS02G0162200 PROTEIN"/>
    <property type="match status" value="1"/>
</dbReference>
<evidence type="ECO:0000256" key="6">
    <source>
        <dbReference type="ARBA" id="ARBA00023157"/>
    </source>
</evidence>
<feature type="compositionally biased region" description="Low complexity" evidence="10">
    <location>
        <begin position="418"/>
        <end position="432"/>
    </location>
</feature>
<dbReference type="CDD" id="cd11019">
    <property type="entry name" value="OsENODL1_like"/>
    <property type="match status" value="1"/>
</dbReference>
<feature type="transmembrane region" description="Helical" evidence="11">
    <location>
        <begin position="277"/>
        <end position="305"/>
    </location>
</feature>
<keyword evidence="14" id="KW-1185">Reference proteome</keyword>
<name>A0A0D9YMN9_9ORYZ</name>
<feature type="domain" description="Phytocyanin" evidence="12">
    <location>
        <begin position="311"/>
        <end position="414"/>
    </location>
</feature>
<dbReference type="FunFam" id="2.60.40.420:FF:000010">
    <property type="entry name" value="Early nodulin-like protein 1"/>
    <property type="match status" value="1"/>
</dbReference>
<evidence type="ECO:0000256" key="10">
    <source>
        <dbReference type="SAM" id="MobiDB-lite"/>
    </source>
</evidence>
<dbReference type="EnsemblPlants" id="OGLUM02G04670.1">
    <property type="protein sequence ID" value="OGLUM02G04670.1"/>
    <property type="gene ID" value="OGLUM02G04670"/>
</dbReference>
<organism evidence="13">
    <name type="scientific">Oryza glumipatula</name>
    <dbReference type="NCBI Taxonomy" id="40148"/>
    <lineage>
        <taxon>Eukaryota</taxon>
        <taxon>Viridiplantae</taxon>
        <taxon>Streptophyta</taxon>
        <taxon>Embryophyta</taxon>
        <taxon>Tracheophyta</taxon>
        <taxon>Spermatophyta</taxon>
        <taxon>Magnoliopsida</taxon>
        <taxon>Liliopsida</taxon>
        <taxon>Poales</taxon>
        <taxon>Poaceae</taxon>
        <taxon>BOP clade</taxon>
        <taxon>Oryzoideae</taxon>
        <taxon>Oryzeae</taxon>
        <taxon>Oryzinae</taxon>
        <taxon>Oryza</taxon>
    </lineage>
</organism>
<feature type="domain" description="Phytocyanin" evidence="12">
    <location>
        <begin position="27"/>
        <end position="130"/>
    </location>
</feature>
<dbReference type="GO" id="GO:0005886">
    <property type="term" value="C:plasma membrane"/>
    <property type="evidence" value="ECO:0007669"/>
    <property type="project" value="UniProtKB-SubCell"/>
</dbReference>
<dbReference type="InterPro" id="IPR039391">
    <property type="entry name" value="Phytocyanin-like"/>
</dbReference>
<evidence type="ECO:0000256" key="4">
    <source>
        <dbReference type="ARBA" id="ARBA00022729"/>
    </source>
</evidence>
<evidence type="ECO:0000256" key="5">
    <source>
        <dbReference type="ARBA" id="ARBA00023136"/>
    </source>
</evidence>
<dbReference type="GO" id="GO:0009055">
    <property type="term" value="F:electron transfer activity"/>
    <property type="evidence" value="ECO:0007669"/>
    <property type="project" value="InterPro"/>
</dbReference>
<feature type="compositionally biased region" description="Gly residues" evidence="10">
    <location>
        <begin position="433"/>
        <end position="442"/>
    </location>
</feature>
<dbReference type="PROSITE" id="PS51485">
    <property type="entry name" value="PHYTOCYANIN"/>
    <property type="match status" value="2"/>
</dbReference>
<dbReference type="InterPro" id="IPR041846">
    <property type="entry name" value="ENL_dom"/>
</dbReference>
<keyword evidence="8" id="KW-0449">Lipoprotein</keyword>
<keyword evidence="11" id="KW-1133">Transmembrane helix</keyword>
<comment type="subcellular location">
    <subcellularLocation>
        <location evidence="1">Cell membrane</location>
        <topology evidence="1">Lipid-anchor</topology>
        <topology evidence="1">GPI-anchor</topology>
    </subcellularLocation>
</comment>
<evidence type="ECO:0000259" key="12">
    <source>
        <dbReference type="PROSITE" id="PS51485"/>
    </source>
</evidence>
<feature type="region of interest" description="Disordered" evidence="10">
    <location>
        <begin position="418"/>
        <end position="468"/>
    </location>
</feature>
<evidence type="ECO:0000313" key="13">
    <source>
        <dbReference type="EnsemblPlants" id="OGLUM02G04670.1"/>
    </source>
</evidence>
<dbReference type="FunFam" id="2.60.40.420:FF:000066">
    <property type="entry name" value="Early nodulin-like protein 9"/>
    <property type="match status" value="1"/>
</dbReference>
<dbReference type="STRING" id="40148.A0A0D9YMN9"/>
<dbReference type="Pfam" id="PF02298">
    <property type="entry name" value="Cu_bind_like"/>
    <property type="match status" value="2"/>
</dbReference>
<evidence type="ECO:0000256" key="1">
    <source>
        <dbReference type="ARBA" id="ARBA00004609"/>
    </source>
</evidence>
<reference evidence="13" key="2">
    <citation type="submission" date="2018-05" db="EMBL/GenBank/DDBJ databases">
        <title>OgluRS3 (Oryza glumaepatula Reference Sequence Version 3).</title>
        <authorList>
            <person name="Zhang J."/>
            <person name="Kudrna D."/>
            <person name="Lee S."/>
            <person name="Talag J."/>
            <person name="Welchert J."/>
            <person name="Wing R.A."/>
        </authorList>
    </citation>
    <scope>NUCLEOTIDE SEQUENCE [LARGE SCALE GENOMIC DNA]</scope>
</reference>
<dbReference type="HOGENOM" id="CLU_048668_0_0_1"/>
<feature type="compositionally biased region" description="Low complexity" evidence="10">
    <location>
        <begin position="443"/>
        <end position="464"/>
    </location>
</feature>
<proteinExistence type="inferred from homology"/>
<evidence type="ECO:0000256" key="8">
    <source>
        <dbReference type="ARBA" id="ARBA00023288"/>
    </source>
</evidence>
<dbReference type="PANTHER" id="PTHR33021">
    <property type="entry name" value="BLUE COPPER PROTEIN"/>
    <property type="match status" value="1"/>
</dbReference>
<dbReference type="Gene3D" id="2.60.40.420">
    <property type="entry name" value="Cupredoxins - blue copper proteins"/>
    <property type="match status" value="2"/>
</dbReference>
<dbReference type="GO" id="GO:0098552">
    <property type="term" value="C:side of membrane"/>
    <property type="evidence" value="ECO:0007669"/>
    <property type="project" value="UniProtKB-KW"/>
</dbReference>
<feature type="transmembrane region" description="Helical" evidence="11">
    <location>
        <begin position="6"/>
        <end position="26"/>
    </location>
</feature>
<reference evidence="13" key="1">
    <citation type="submission" date="2015-04" db="UniProtKB">
        <authorList>
            <consortium name="EnsemblPlants"/>
        </authorList>
    </citation>
    <scope>IDENTIFICATION</scope>
</reference>
<accession>A0A0D9YMN9</accession>
<keyword evidence="11" id="KW-0812">Transmembrane</keyword>
<dbReference type="Proteomes" id="UP000026961">
    <property type="component" value="Chromosome 2"/>
</dbReference>
<evidence type="ECO:0000256" key="7">
    <source>
        <dbReference type="ARBA" id="ARBA00023180"/>
    </source>
</evidence>
<protein>
    <recommendedName>
        <fullName evidence="12">Phytocyanin domain-containing protein</fullName>
    </recommendedName>
</protein>
<evidence type="ECO:0000256" key="3">
    <source>
        <dbReference type="ARBA" id="ARBA00022622"/>
    </source>
</evidence>
<keyword evidence="3" id="KW-0336">GPI-anchor</keyword>
<dbReference type="Gramene" id="OGLUM02G04670.1">
    <property type="protein sequence ID" value="OGLUM02G04670.1"/>
    <property type="gene ID" value="OGLUM02G04670"/>
</dbReference>
<evidence type="ECO:0000256" key="2">
    <source>
        <dbReference type="ARBA" id="ARBA00022475"/>
    </source>
</evidence>
<dbReference type="PROSITE" id="PS51257">
    <property type="entry name" value="PROKAR_LIPOPROTEIN"/>
    <property type="match status" value="1"/>
</dbReference>
<keyword evidence="6" id="KW-1015">Disulfide bond</keyword>
<dbReference type="InterPro" id="IPR003245">
    <property type="entry name" value="Phytocyanin_dom"/>
</dbReference>
<keyword evidence="7" id="KW-0325">Glycoprotein</keyword>
<dbReference type="SUPFAM" id="SSF49503">
    <property type="entry name" value="Cupredoxins"/>
    <property type="match status" value="2"/>
</dbReference>
<keyword evidence="4" id="KW-0732">Signal</keyword>
<evidence type="ECO:0000256" key="11">
    <source>
        <dbReference type="SAM" id="Phobius"/>
    </source>
</evidence>
<keyword evidence="5 11" id="KW-0472">Membrane</keyword>
<keyword evidence="2" id="KW-1003">Cell membrane</keyword>
<evidence type="ECO:0000256" key="9">
    <source>
        <dbReference type="ARBA" id="ARBA00035011"/>
    </source>
</evidence>